<dbReference type="Proteomes" id="UP000299102">
    <property type="component" value="Unassembled WGS sequence"/>
</dbReference>
<comment type="caution">
    <text evidence="1">The sequence shown here is derived from an EMBL/GenBank/DDBJ whole genome shotgun (WGS) entry which is preliminary data.</text>
</comment>
<proteinExistence type="predicted"/>
<protein>
    <submittedName>
        <fullName evidence="1">Uncharacterized protein</fullName>
    </submittedName>
</protein>
<evidence type="ECO:0000313" key="2">
    <source>
        <dbReference type="Proteomes" id="UP000299102"/>
    </source>
</evidence>
<evidence type="ECO:0000313" key="1">
    <source>
        <dbReference type="EMBL" id="GBP71163.1"/>
    </source>
</evidence>
<gene>
    <name evidence="1" type="ORF">EVAR_89509_1</name>
</gene>
<name>A0A4C1Y737_EUMVA</name>
<reference evidence="1 2" key="1">
    <citation type="journal article" date="2019" name="Commun. Biol.">
        <title>The bagworm genome reveals a unique fibroin gene that provides high tensile strength.</title>
        <authorList>
            <person name="Kono N."/>
            <person name="Nakamura H."/>
            <person name="Ohtoshi R."/>
            <person name="Tomita M."/>
            <person name="Numata K."/>
            <person name="Arakawa K."/>
        </authorList>
    </citation>
    <scope>NUCLEOTIDE SEQUENCE [LARGE SCALE GENOMIC DNA]</scope>
</reference>
<dbReference type="EMBL" id="BGZK01001099">
    <property type="protein sequence ID" value="GBP71163.1"/>
    <property type="molecule type" value="Genomic_DNA"/>
</dbReference>
<accession>A0A4C1Y737</accession>
<keyword evidence="2" id="KW-1185">Reference proteome</keyword>
<dbReference type="AlphaFoldDB" id="A0A4C1Y737"/>
<sequence>MKIHTLSYCFEFIIKPSPSQLRRLSRETPHERWSCRKRVVRLFLLLLFFFFSEISPAVSHRARPAPAARRALNQPHIGKTDSSFAAFNVPELFTRTEHS</sequence>
<organism evidence="1 2">
    <name type="scientific">Eumeta variegata</name>
    <name type="common">Bagworm moth</name>
    <name type="synonym">Eumeta japonica</name>
    <dbReference type="NCBI Taxonomy" id="151549"/>
    <lineage>
        <taxon>Eukaryota</taxon>
        <taxon>Metazoa</taxon>
        <taxon>Ecdysozoa</taxon>
        <taxon>Arthropoda</taxon>
        <taxon>Hexapoda</taxon>
        <taxon>Insecta</taxon>
        <taxon>Pterygota</taxon>
        <taxon>Neoptera</taxon>
        <taxon>Endopterygota</taxon>
        <taxon>Lepidoptera</taxon>
        <taxon>Glossata</taxon>
        <taxon>Ditrysia</taxon>
        <taxon>Tineoidea</taxon>
        <taxon>Psychidae</taxon>
        <taxon>Oiketicinae</taxon>
        <taxon>Eumeta</taxon>
    </lineage>
</organism>